<proteinExistence type="predicted"/>
<comment type="caution">
    <text evidence="2">The sequence shown here is derived from an EMBL/GenBank/DDBJ whole genome shotgun (WGS) entry which is preliminary data.</text>
</comment>
<keyword evidence="3" id="KW-1185">Reference proteome</keyword>
<name>A0A9X2G9B4_9ACTN</name>
<evidence type="ECO:0000313" key="3">
    <source>
        <dbReference type="Proteomes" id="UP001139648"/>
    </source>
</evidence>
<dbReference type="AlphaFoldDB" id="A0A9X2G9B4"/>
<feature type="compositionally biased region" description="Basic and acidic residues" evidence="1">
    <location>
        <begin position="37"/>
        <end position="64"/>
    </location>
</feature>
<evidence type="ECO:0000256" key="1">
    <source>
        <dbReference type="SAM" id="MobiDB-lite"/>
    </source>
</evidence>
<organism evidence="2 3">
    <name type="scientific">Nonomuraea thailandensis</name>
    <dbReference type="NCBI Taxonomy" id="1188745"/>
    <lineage>
        <taxon>Bacteria</taxon>
        <taxon>Bacillati</taxon>
        <taxon>Actinomycetota</taxon>
        <taxon>Actinomycetes</taxon>
        <taxon>Streptosporangiales</taxon>
        <taxon>Streptosporangiaceae</taxon>
        <taxon>Nonomuraea</taxon>
    </lineage>
</organism>
<feature type="compositionally biased region" description="Polar residues" evidence="1">
    <location>
        <begin position="1"/>
        <end position="10"/>
    </location>
</feature>
<dbReference type="Proteomes" id="UP001139648">
    <property type="component" value="Unassembled WGS sequence"/>
</dbReference>
<gene>
    <name evidence="2" type="ORF">HD597_000447</name>
</gene>
<feature type="region of interest" description="Disordered" evidence="1">
    <location>
        <begin position="1"/>
        <end position="64"/>
    </location>
</feature>
<dbReference type="RefSeq" id="WP_253739961.1">
    <property type="nucleotide sequence ID" value="NZ_BAABKA010000020.1"/>
</dbReference>
<accession>A0A9X2G9B4</accession>
<sequence>MDIEGSSIQQQEDESEPASSAFMPGEHFDPFSQEEPEAGKEVRDPDANDGTCHPEKKSREPRSLLYRRTEHLGWNEYGE</sequence>
<evidence type="ECO:0000313" key="2">
    <source>
        <dbReference type="EMBL" id="MCP2353427.1"/>
    </source>
</evidence>
<protein>
    <submittedName>
        <fullName evidence="2">Uncharacterized protein</fullName>
    </submittedName>
</protein>
<dbReference type="EMBL" id="JAMZEB010000001">
    <property type="protein sequence ID" value="MCP2353427.1"/>
    <property type="molecule type" value="Genomic_DNA"/>
</dbReference>
<reference evidence="2" key="1">
    <citation type="submission" date="2022-06" db="EMBL/GenBank/DDBJ databases">
        <title>Sequencing the genomes of 1000 actinobacteria strains.</title>
        <authorList>
            <person name="Klenk H.-P."/>
        </authorList>
    </citation>
    <scope>NUCLEOTIDE SEQUENCE</scope>
    <source>
        <strain evidence="2">DSM 46694</strain>
    </source>
</reference>